<feature type="compositionally biased region" description="Basic residues" evidence="1">
    <location>
        <begin position="454"/>
        <end position="464"/>
    </location>
</feature>
<feature type="compositionally biased region" description="Basic and acidic residues" evidence="1">
    <location>
        <begin position="610"/>
        <end position="624"/>
    </location>
</feature>
<feature type="region of interest" description="Disordered" evidence="1">
    <location>
        <begin position="412"/>
        <end position="431"/>
    </location>
</feature>
<gene>
    <name evidence="2" type="ORF">FVE85_0723</name>
</gene>
<feature type="compositionally biased region" description="Polar residues" evidence="1">
    <location>
        <begin position="107"/>
        <end position="117"/>
    </location>
</feature>
<feature type="region of interest" description="Disordered" evidence="1">
    <location>
        <begin position="1"/>
        <end position="122"/>
    </location>
</feature>
<feature type="compositionally biased region" description="Polar residues" evidence="1">
    <location>
        <begin position="807"/>
        <end position="817"/>
    </location>
</feature>
<feature type="compositionally biased region" description="Low complexity" evidence="1">
    <location>
        <begin position="84"/>
        <end position="99"/>
    </location>
</feature>
<dbReference type="Proteomes" id="UP000324585">
    <property type="component" value="Unassembled WGS sequence"/>
</dbReference>
<feature type="compositionally biased region" description="Low complexity" evidence="1">
    <location>
        <begin position="875"/>
        <end position="912"/>
    </location>
</feature>
<comment type="caution">
    <text evidence="2">The sequence shown here is derived from an EMBL/GenBank/DDBJ whole genome shotgun (WGS) entry which is preliminary data.</text>
</comment>
<evidence type="ECO:0000313" key="3">
    <source>
        <dbReference type="Proteomes" id="UP000324585"/>
    </source>
</evidence>
<accession>A0A5J4Z226</accession>
<feature type="compositionally biased region" description="Polar residues" evidence="1">
    <location>
        <begin position="510"/>
        <end position="519"/>
    </location>
</feature>
<feature type="compositionally biased region" description="Polar residues" evidence="1">
    <location>
        <begin position="645"/>
        <end position="659"/>
    </location>
</feature>
<evidence type="ECO:0000313" key="2">
    <source>
        <dbReference type="EMBL" id="KAA8496994.1"/>
    </source>
</evidence>
<reference evidence="3" key="1">
    <citation type="journal article" date="2019" name="Nat. Commun.">
        <title>Expansion of phycobilisome linker gene families in mesophilic red algae.</title>
        <authorList>
            <person name="Lee J."/>
            <person name="Kim D."/>
            <person name="Bhattacharya D."/>
            <person name="Yoon H.S."/>
        </authorList>
    </citation>
    <scope>NUCLEOTIDE SEQUENCE [LARGE SCALE GENOMIC DNA]</scope>
    <source>
        <strain evidence="3">CCMP 1328</strain>
    </source>
</reference>
<name>A0A5J4Z226_PORPP</name>
<evidence type="ECO:0000256" key="1">
    <source>
        <dbReference type="SAM" id="MobiDB-lite"/>
    </source>
</evidence>
<feature type="region of interest" description="Disordered" evidence="1">
    <location>
        <begin position="155"/>
        <end position="181"/>
    </location>
</feature>
<feature type="compositionally biased region" description="Gly residues" evidence="1">
    <location>
        <begin position="998"/>
        <end position="1007"/>
    </location>
</feature>
<feature type="region of interest" description="Disordered" evidence="1">
    <location>
        <begin position="991"/>
        <end position="1012"/>
    </location>
</feature>
<dbReference type="AlphaFoldDB" id="A0A5J4Z226"/>
<keyword evidence="3" id="KW-1185">Reference proteome</keyword>
<protein>
    <submittedName>
        <fullName evidence="2">Uncharacterized protein</fullName>
    </submittedName>
</protein>
<feature type="region of interest" description="Disordered" evidence="1">
    <location>
        <begin position="450"/>
        <end position="927"/>
    </location>
</feature>
<organism evidence="2 3">
    <name type="scientific">Porphyridium purpureum</name>
    <name type="common">Red alga</name>
    <name type="synonym">Porphyridium cruentum</name>
    <dbReference type="NCBI Taxonomy" id="35688"/>
    <lineage>
        <taxon>Eukaryota</taxon>
        <taxon>Rhodophyta</taxon>
        <taxon>Bangiophyceae</taxon>
        <taxon>Porphyridiales</taxon>
        <taxon>Porphyridiaceae</taxon>
        <taxon>Porphyridium</taxon>
    </lineage>
</organism>
<proteinExistence type="predicted"/>
<feature type="compositionally biased region" description="Basic residues" evidence="1">
    <location>
        <begin position="379"/>
        <end position="391"/>
    </location>
</feature>
<feature type="compositionally biased region" description="Polar residues" evidence="1">
    <location>
        <begin position="412"/>
        <end position="426"/>
    </location>
</feature>
<feature type="compositionally biased region" description="Polar residues" evidence="1">
    <location>
        <begin position="913"/>
        <end position="927"/>
    </location>
</feature>
<sequence>MDAAQRDSGGGGAVPVAQKGKWAFPSLKRTSRQPSRSAQPRDASITPAATGEKYEPSSAPGKRMSSADAAFPVALSAPRPVPSEPRSLRSLSPPNSSSVFAEIPSVHSLSQSKQTKAGTAPHANVGIVTAVSCDYEGRNMTAEQMEANGMGLVLAPASSRDAEQKASEQAADSSGTDVESADQKFKIDVAYGENDDMESSLIKFPSRAAMDRPREPYRGSAGHAGGEMNAFVLDDPAHELAAYASRSATELDRDEFEVELSRQRSGVEIYRGGINPAEIREPRSAIEMDRMEQVPTRLTTRMALDWDRESAPIAIQKVAMRGAANAVEEHHHDDTSMAALRRGSQRLHTLSDRVRSFGSSREEIVLSPDDNLSGSTSHRAIHGVPSRKKGHSSQQSLDDAAIGSDTRSATMRTFSSLSRKQSQKSAGSIDARLASSDGVHAAAAAVLGEDATAHGRKSHGKKSSLNRVLPSSRDESSEGIAKGFQKEKLRLSGGSDAQPHAFPDTHEAFDTSSEQQQAHQGHREHGMIADCLPEPRVPGFMTSFPSQRSKIAKASSSSSTQVMPHDAPIEEQKSPTAGDHPSQFPAPEKSERAPFWKGSRQGDDGSGLDSRNDLFAEELLRNADPDTDPLGRRRASGGLGLSNSIFRSPTKSQRFSEGSNVPGGMGSRGNSASSKRKSSESEKLSPFLATMRSLSFTKKNSSTSEREFEQQQTHTPVEEPSMEPQSESLSRVGSLVLGLSNLVKSPTKRRQEKAKQLARQATVRAEEARQKGRYRGGLGEGQEELDHVVNDSDEEKPANGIAPSRAEVQQRSMSSSDPYMVERETTEDTATFHSMDDHDQLSQSRRTQDGGAGTVEGRSGWNLRKSSTPPSTRMSGKIGKSAPGSSSSPSASLKAKLSTSMSPPSSRTMTASEKATQSSSIPVTGNSAASTMKLERVIVSGRDFWSTTSEAGRVCSETAGWSMSMRPSMKPQHEQVFVLSHIISASPASAATAASSSGNGGGGGSGSTEGNASLSASQIGRLASSGAKGLGGLLQKFKPAEITLAVRQNEQAEVSDVRVTIQFQLNSERAGEISDALDAQYVTICEVLSNRLQ</sequence>
<feature type="compositionally biased region" description="Polar residues" evidence="1">
    <location>
        <begin position="864"/>
        <end position="874"/>
    </location>
</feature>
<dbReference type="EMBL" id="VRMN01000002">
    <property type="protein sequence ID" value="KAA8496994.1"/>
    <property type="molecule type" value="Genomic_DNA"/>
</dbReference>
<feature type="compositionally biased region" description="Polar residues" evidence="1">
    <location>
        <begin position="692"/>
        <end position="703"/>
    </location>
</feature>
<feature type="region of interest" description="Disordered" evidence="1">
    <location>
        <begin position="365"/>
        <end position="407"/>
    </location>
</feature>
<feature type="compositionally biased region" description="Low complexity" evidence="1">
    <location>
        <begin position="726"/>
        <end position="743"/>
    </location>
</feature>